<evidence type="ECO:0000256" key="4">
    <source>
        <dbReference type="ARBA" id="ARBA00023157"/>
    </source>
</evidence>
<feature type="domain" description="Thioredoxin" evidence="7">
    <location>
        <begin position="1"/>
        <end position="105"/>
    </location>
</feature>
<dbReference type="PROSITE" id="PS00194">
    <property type="entry name" value="THIOREDOXIN_1"/>
    <property type="match status" value="1"/>
</dbReference>
<dbReference type="PANTHER" id="PTHR45663">
    <property type="entry name" value="GEO12009P1"/>
    <property type="match status" value="1"/>
</dbReference>
<evidence type="ECO:0000259" key="7">
    <source>
        <dbReference type="PROSITE" id="PS51352"/>
    </source>
</evidence>
<dbReference type="PANTHER" id="PTHR45663:SF40">
    <property type="entry name" value="THIOREDOXIN 2"/>
    <property type="match status" value="1"/>
</dbReference>
<keyword evidence="3" id="KW-0249">Electron transport</keyword>
<comment type="similarity">
    <text evidence="1">Belongs to the thioredoxin family.</text>
</comment>
<accession>A0ABW2ACI5</accession>
<evidence type="ECO:0000256" key="5">
    <source>
        <dbReference type="ARBA" id="ARBA00023284"/>
    </source>
</evidence>
<dbReference type="InterPro" id="IPR005746">
    <property type="entry name" value="Thioredoxin"/>
</dbReference>
<dbReference type="InterPro" id="IPR013766">
    <property type="entry name" value="Thioredoxin_domain"/>
</dbReference>
<name>A0ABW2ACI5_9MICO</name>
<protein>
    <recommendedName>
        <fullName evidence="6">Thioredoxin</fullName>
    </recommendedName>
</protein>
<keyword evidence="5" id="KW-0676">Redox-active center</keyword>
<dbReference type="InterPro" id="IPR036249">
    <property type="entry name" value="Thioredoxin-like_sf"/>
</dbReference>
<dbReference type="Proteomes" id="UP001596298">
    <property type="component" value="Unassembled WGS sequence"/>
</dbReference>
<comment type="caution">
    <text evidence="8">The sequence shown here is derived from an EMBL/GenBank/DDBJ whole genome shotgun (WGS) entry which is preliminary data.</text>
</comment>
<dbReference type="Pfam" id="PF00085">
    <property type="entry name" value="Thioredoxin"/>
    <property type="match status" value="1"/>
</dbReference>
<dbReference type="Gene3D" id="3.40.30.10">
    <property type="entry name" value="Glutaredoxin"/>
    <property type="match status" value="1"/>
</dbReference>
<evidence type="ECO:0000313" key="9">
    <source>
        <dbReference type="Proteomes" id="UP001596298"/>
    </source>
</evidence>
<dbReference type="RefSeq" id="WP_382398741.1">
    <property type="nucleotide sequence ID" value="NZ_JBHSWH010000001.1"/>
</dbReference>
<dbReference type="PRINTS" id="PR00421">
    <property type="entry name" value="THIOREDOXIN"/>
</dbReference>
<evidence type="ECO:0000313" key="8">
    <source>
        <dbReference type="EMBL" id="MFC6704475.1"/>
    </source>
</evidence>
<keyword evidence="2" id="KW-0813">Transport</keyword>
<dbReference type="CDD" id="cd02947">
    <property type="entry name" value="TRX_family"/>
    <property type="match status" value="1"/>
</dbReference>
<evidence type="ECO:0000256" key="2">
    <source>
        <dbReference type="ARBA" id="ARBA00022448"/>
    </source>
</evidence>
<keyword evidence="9" id="KW-1185">Reference proteome</keyword>
<dbReference type="NCBIfam" id="TIGR01068">
    <property type="entry name" value="thioredoxin"/>
    <property type="match status" value="1"/>
</dbReference>
<evidence type="ECO:0000256" key="3">
    <source>
        <dbReference type="ARBA" id="ARBA00022982"/>
    </source>
</evidence>
<dbReference type="InterPro" id="IPR017937">
    <property type="entry name" value="Thioredoxin_CS"/>
</dbReference>
<gene>
    <name evidence="8" type="primary">trxA</name>
    <name evidence="8" type="ORF">ACFQDH_04125</name>
</gene>
<sequence length="128" mass="14146">MATKTLTTDTFTDEVQSDGIVLVDFWADWCGPCKMFAPIFEDASQKHPDITFGKVDTDAEPALSQALQITSIPTLMIFRDGIRVFAQAGALPGPELTSLIDQARKLPMDEVRAQIAEEEAKQEKTDQE</sequence>
<evidence type="ECO:0000256" key="6">
    <source>
        <dbReference type="NCBIfam" id="TIGR01068"/>
    </source>
</evidence>
<dbReference type="SUPFAM" id="SSF52833">
    <property type="entry name" value="Thioredoxin-like"/>
    <property type="match status" value="1"/>
</dbReference>
<dbReference type="EMBL" id="JBHSWH010000001">
    <property type="protein sequence ID" value="MFC6704475.1"/>
    <property type="molecule type" value="Genomic_DNA"/>
</dbReference>
<keyword evidence="4" id="KW-1015">Disulfide bond</keyword>
<dbReference type="PROSITE" id="PS51352">
    <property type="entry name" value="THIOREDOXIN_2"/>
    <property type="match status" value="1"/>
</dbReference>
<proteinExistence type="inferred from homology"/>
<reference evidence="9" key="1">
    <citation type="journal article" date="2019" name="Int. J. Syst. Evol. Microbiol.">
        <title>The Global Catalogue of Microorganisms (GCM) 10K type strain sequencing project: providing services to taxonomists for standard genome sequencing and annotation.</title>
        <authorList>
            <consortium name="The Broad Institute Genomics Platform"/>
            <consortium name="The Broad Institute Genome Sequencing Center for Infectious Disease"/>
            <person name="Wu L."/>
            <person name="Ma J."/>
        </authorList>
    </citation>
    <scope>NUCLEOTIDE SEQUENCE [LARGE SCALE GENOMIC DNA]</scope>
    <source>
        <strain evidence="9">CCUG 58127</strain>
    </source>
</reference>
<evidence type="ECO:0000256" key="1">
    <source>
        <dbReference type="ARBA" id="ARBA00008987"/>
    </source>
</evidence>
<organism evidence="8 9">
    <name type="scientific">Flexivirga alba</name>
    <dbReference type="NCBI Taxonomy" id="702742"/>
    <lineage>
        <taxon>Bacteria</taxon>
        <taxon>Bacillati</taxon>
        <taxon>Actinomycetota</taxon>
        <taxon>Actinomycetes</taxon>
        <taxon>Micrococcales</taxon>
        <taxon>Dermacoccaceae</taxon>
        <taxon>Flexivirga</taxon>
    </lineage>
</organism>